<accession>A0A7W6C3W8</accession>
<dbReference type="RefSeq" id="WP_221226204.1">
    <property type="nucleotide sequence ID" value="NZ_JACIDY010000015.1"/>
</dbReference>
<protein>
    <submittedName>
        <fullName evidence="1">Uncharacterized protein</fullName>
    </submittedName>
</protein>
<evidence type="ECO:0000313" key="1">
    <source>
        <dbReference type="EMBL" id="MBB3941690.1"/>
    </source>
</evidence>
<organism evidence="1 2">
    <name type="scientific">Novosphingobium fluoreni</name>
    <dbReference type="NCBI Taxonomy" id="1391222"/>
    <lineage>
        <taxon>Bacteria</taxon>
        <taxon>Pseudomonadati</taxon>
        <taxon>Pseudomonadota</taxon>
        <taxon>Alphaproteobacteria</taxon>
        <taxon>Sphingomonadales</taxon>
        <taxon>Sphingomonadaceae</taxon>
        <taxon>Novosphingobium</taxon>
    </lineage>
</organism>
<evidence type="ECO:0000313" key="2">
    <source>
        <dbReference type="Proteomes" id="UP000561459"/>
    </source>
</evidence>
<dbReference type="AlphaFoldDB" id="A0A7W6C3W8"/>
<reference evidence="1 2" key="1">
    <citation type="submission" date="2020-08" db="EMBL/GenBank/DDBJ databases">
        <title>Genomic Encyclopedia of Type Strains, Phase IV (KMG-IV): sequencing the most valuable type-strain genomes for metagenomic binning, comparative biology and taxonomic classification.</title>
        <authorList>
            <person name="Goeker M."/>
        </authorList>
    </citation>
    <scope>NUCLEOTIDE SEQUENCE [LARGE SCALE GENOMIC DNA]</scope>
    <source>
        <strain evidence="1 2">DSM 27568</strain>
    </source>
</reference>
<keyword evidence="2" id="KW-1185">Reference proteome</keyword>
<dbReference type="EMBL" id="JACIDY010000015">
    <property type="protein sequence ID" value="MBB3941690.1"/>
    <property type="molecule type" value="Genomic_DNA"/>
</dbReference>
<comment type="caution">
    <text evidence="1">The sequence shown here is derived from an EMBL/GenBank/DDBJ whole genome shotgun (WGS) entry which is preliminary data.</text>
</comment>
<gene>
    <name evidence="1" type="ORF">GGR39_003371</name>
</gene>
<sequence length="56" mass="5944">MHAAIRSGHCQLAGTTRATMPANTAYTVMPTTIPSIAVQTSNRLCSSPRRADMVTP</sequence>
<name>A0A7W6C3W8_9SPHN</name>
<dbReference type="Proteomes" id="UP000561459">
    <property type="component" value="Unassembled WGS sequence"/>
</dbReference>
<proteinExistence type="predicted"/>